<protein>
    <submittedName>
        <fullName evidence="1">Uncharacterized protein</fullName>
    </submittedName>
</protein>
<accession>A0AAD9J3Y3</accession>
<comment type="caution">
    <text evidence="1">The sequence shown here is derived from an EMBL/GenBank/DDBJ whole genome shotgun (WGS) entry which is preliminary data.</text>
</comment>
<dbReference type="EMBL" id="JAODUP010000673">
    <property type="protein sequence ID" value="KAK2145560.1"/>
    <property type="molecule type" value="Genomic_DNA"/>
</dbReference>
<evidence type="ECO:0000313" key="2">
    <source>
        <dbReference type="Proteomes" id="UP001208570"/>
    </source>
</evidence>
<organism evidence="1 2">
    <name type="scientific">Paralvinella palmiformis</name>
    <dbReference type="NCBI Taxonomy" id="53620"/>
    <lineage>
        <taxon>Eukaryota</taxon>
        <taxon>Metazoa</taxon>
        <taxon>Spiralia</taxon>
        <taxon>Lophotrochozoa</taxon>
        <taxon>Annelida</taxon>
        <taxon>Polychaeta</taxon>
        <taxon>Sedentaria</taxon>
        <taxon>Canalipalpata</taxon>
        <taxon>Terebellida</taxon>
        <taxon>Terebelliformia</taxon>
        <taxon>Alvinellidae</taxon>
        <taxon>Paralvinella</taxon>
    </lineage>
</organism>
<gene>
    <name evidence="1" type="ORF">LSH36_673g00013</name>
</gene>
<name>A0AAD9J3Y3_9ANNE</name>
<evidence type="ECO:0000313" key="1">
    <source>
        <dbReference type="EMBL" id="KAK2145560.1"/>
    </source>
</evidence>
<sequence>MTSGKCRSSRDLRRLISETDHAGVNLVETLDSGFGTAAALCRLKNGPFYGTKRARHITPTRDQGGGRAENPRRQLDAALMRLDVIWIINFKRDVFQVGITLMRMKWVLRSCTRCTNW</sequence>
<dbReference type="Proteomes" id="UP001208570">
    <property type="component" value="Unassembled WGS sequence"/>
</dbReference>
<reference evidence="1" key="1">
    <citation type="journal article" date="2023" name="Mol. Biol. Evol.">
        <title>Third-Generation Sequencing Reveals the Adaptive Role of the Epigenome in Three Deep-Sea Polychaetes.</title>
        <authorList>
            <person name="Perez M."/>
            <person name="Aroh O."/>
            <person name="Sun Y."/>
            <person name="Lan Y."/>
            <person name="Juniper S.K."/>
            <person name="Young C.R."/>
            <person name="Angers B."/>
            <person name="Qian P.Y."/>
        </authorList>
    </citation>
    <scope>NUCLEOTIDE SEQUENCE</scope>
    <source>
        <strain evidence="1">P08H-3</strain>
    </source>
</reference>
<keyword evidence="2" id="KW-1185">Reference proteome</keyword>
<dbReference type="AlphaFoldDB" id="A0AAD9J3Y3"/>
<proteinExistence type="predicted"/>